<comment type="subcellular location">
    <subcellularLocation>
        <location evidence="1">Endoplasmic reticulum membrane</location>
        <topology evidence="1">Multi-pass membrane protein</topology>
    </subcellularLocation>
</comment>
<comment type="similarity">
    <text evidence="8">Belongs to the membrane-bound acyltransferase family. Porcupine subfamily.</text>
</comment>
<dbReference type="Pfam" id="PF03062">
    <property type="entry name" value="MBOAT"/>
    <property type="match status" value="1"/>
</dbReference>
<dbReference type="OrthoDB" id="5968863at2759"/>
<evidence type="ECO:0000256" key="7">
    <source>
        <dbReference type="ARBA" id="ARBA00023315"/>
    </source>
</evidence>
<comment type="catalytic activity">
    <reaction evidence="11">
        <text>[Wnt protein]-L-serine + (9Z)-hexadecenoyl-CoA = [Wnt protein]-O-(9Z)-hexadecenoyl-L-serine + CoA</text>
        <dbReference type="Rhea" id="RHEA:45336"/>
        <dbReference type="Rhea" id="RHEA-COMP:11170"/>
        <dbReference type="Rhea" id="RHEA-COMP:11171"/>
        <dbReference type="ChEBI" id="CHEBI:29999"/>
        <dbReference type="ChEBI" id="CHEBI:57287"/>
        <dbReference type="ChEBI" id="CHEBI:61540"/>
        <dbReference type="ChEBI" id="CHEBI:85189"/>
        <dbReference type="EC" id="2.3.1.250"/>
    </reaction>
</comment>
<dbReference type="KEGG" id="bfo:118415732"/>
<evidence type="ECO:0000313" key="14">
    <source>
        <dbReference type="RefSeq" id="XP_035676407.1"/>
    </source>
</evidence>
<dbReference type="Proteomes" id="UP000001554">
    <property type="component" value="Chromosome 5"/>
</dbReference>
<feature type="transmembrane region" description="Helical" evidence="12">
    <location>
        <begin position="264"/>
        <end position="290"/>
    </location>
</feature>
<name>A0A9J7L5M4_BRAFL</name>
<feature type="transmembrane region" description="Helical" evidence="12">
    <location>
        <begin position="385"/>
        <end position="406"/>
    </location>
</feature>
<keyword evidence="2" id="KW-0808">Transferase</keyword>
<keyword evidence="6 12" id="KW-0472">Membrane</keyword>
<dbReference type="PANTHER" id="PTHR13906:SF12">
    <property type="entry name" value="PROTEIN-SERINE O-PALMITOLEOYLTRANSFERASE PORCUPINE"/>
    <property type="match status" value="1"/>
</dbReference>
<feature type="transmembrane region" description="Helical" evidence="12">
    <location>
        <begin position="412"/>
        <end position="429"/>
    </location>
</feature>
<evidence type="ECO:0000256" key="4">
    <source>
        <dbReference type="ARBA" id="ARBA00022692"/>
    </source>
</evidence>
<feature type="transmembrane region" description="Helical" evidence="12">
    <location>
        <begin position="172"/>
        <end position="190"/>
    </location>
</feature>
<dbReference type="GO" id="GO:0061355">
    <property type="term" value="P:Wnt protein secretion"/>
    <property type="evidence" value="ECO:0000318"/>
    <property type="project" value="GO_Central"/>
</dbReference>
<evidence type="ECO:0000256" key="5">
    <source>
        <dbReference type="ARBA" id="ARBA00022989"/>
    </source>
</evidence>
<dbReference type="GO" id="GO:0016055">
    <property type="term" value="P:Wnt signaling pathway"/>
    <property type="evidence" value="ECO:0007669"/>
    <property type="project" value="UniProtKB-KW"/>
</dbReference>
<feature type="transmembrane region" description="Helical" evidence="12">
    <location>
        <begin position="491"/>
        <end position="516"/>
    </location>
</feature>
<dbReference type="GO" id="GO:0030258">
    <property type="term" value="P:lipid modification"/>
    <property type="evidence" value="ECO:0000318"/>
    <property type="project" value="GO_Central"/>
</dbReference>
<feature type="transmembrane region" description="Helical" evidence="12">
    <location>
        <begin position="139"/>
        <end position="160"/>
    </location>
</feature>
<evidence type="ECO:0000256" key="11">
    <source>
        <dbReference type="ARBA" id="ARBA00047978"/>
    </source>
</evidence>
<keyword evidence="3" id="KW-0879">Wnt signaling pathway</keyword>
<dbReference type="GO" id="GO:1990698">
    <property type="term" value="F:palmitoleoyltransferase activity"/>
    <property type="evidence" value="ECO:0000318"/>
    <property type="project" value="GO_Central"/>
</dbReference>
<organism evidence="13 14">
    <name type="scientific">Branchiostoma floridae</name>
    <name type="common">Florida lancelet</name>
    <name type="synonym">Amphioxus</name>
    <dbReference type="NCBI Taxonomy" id="7739"/>
    <lineage>
        <taxon>Eukaryota</taxon>
        <taxon>Metazoa</taxon>
        <taxon>Chordata</taxon>
        <taxon>Cephalochordata</taxon>
        <taxon>Leptocardii</taxon>
        <taxon>Amphioxiformes</taxon>
        <taxon>Branchiostomatidae</taxon>
        <taxon>Branchiostoma</taxon>
    </lineage>
</organism>
<dbReference type="PANTHER" id="PTHR13906">
    <property type="entry name" value="PORCUPINE"/>
    <property type="match status" value="1"/>
</dbReference>
<dbReference type="RefSeq" id="XP_035676407.1">
    <property type="nucleotide sequence ID" value="XM_035820514.1"/>
</dbReference>
<feature type="transmembrane region" description="Helical" evidence="12">
    <location>
        <begin position="102"/>
        <end position="119"/>
    </location>
</feature>
<evidence type="ECO:0000256" key="2">
    <source>
        <dbReference type="ARBA" id="ARBA00022679"/>
    </source>
</evidence>
<dbReference type="GO" id="GO:0017147">
    <property type="term" value="F:Wnt-protein binding"/>
    <property type="evidence" value="ECO:0000318"/>
    <property type="project" value="GO_Central"/>
</dbReference>
<keyword evidence="4 12" id="KW-0812">Transmembrane</keyword>
<evidence type="ECO:0000256" key="6">
    <source>
        <dbReference type="ARBA" id="ARBA00023136"/>
    </source>
</evidence>
<dbReference type="OMA" id="WRQRSDW"/>
<dbReference type="EC" id="2.3.1.250" evidence="9"/>
<evidence type="ECO:0000256" key="12">
    <source>
        <dbReference type="SAM" id="Phobius"/>
    </source>
</evidence>
<proteinExistence type="inferred from homology"/>
<dbReference type="GO" id="GO:0016020">
    <property type="term" value="C:membrane"/>
    <property type="evidence" value="ECO:0000318"/>
    <property type="project" value="GO_Central"/>
</dbReference>
<sequence>MDGGDWFPDGHDVGWYPEDGDVGNIPEYYDGYEGEDFLPEDYYMPEDADWYPEDMDPYEMQQYMKEIYGEDYLEAADSGGGLSHMDLQELGSLCIIPTLQQGLTMICPLLLLCLTFRLLEGASAWTRHLMSTGLGLATLYLVFEANWYFIVTFAITGHLLLHLMEGSRWRGVAASIMALVFLLTCELFIVEATDWHKIRGAQMILAMKIISLGFDLDSGVVQATPSFLEYSGYCCFLGTSAFGPWISYNDYLQVLKSRNLSLQWFVRGFMTTLQCLACLTVSTCLANWVIRHDINKWVTAYRDALSFRFSHYFISYLSEMTCVASGVGVTEKGTTREGEGTDQEEEEDVKWDLRVARPYHIELPRSLVEVVTNWNRPMHHWLKTYVFKTAKPLGAFPAIILTYAASAILHGLNFQLAAVLLSLGFYSYIEHVLRQRLADIFSACILAKRCKPDCGHRNRPNWTGCVGLQLRRDFWKQDWGNLISIEDAKTCICVGLTNLCFCLLAMFHLAYLGVMFDSSSDVEEEGYTMSHTLQKWAQLDYASHWVAVGSFVFYKLI</sequence>
<evidence type="ECO:0000256" key="10">
    <source>
        <dbReference type="ARBA" id="ARBA00040371"/>
    </source>
</evidence>
<evidence type="ECO:0000256" key="8">
    <source>
        <dbReference type="ARBA" id="ARBA00038269"/>
    </source>
</evidence>
<dbReference type="GO" id="GO:0005783">
    <property type="term" value="C:endoplasmic reticulum"/>
    <property type="evidence" value="ECO:0000318"/>
    <property type="project" value="GO_Central"/>
</dbReference>
<reference evidence="13" key="1">
    <citation type="journal article" date="2020" name="Nat. Ecol. Evol.">
        <title>Deeply conserved synteny resolves early events in vertebrate evolution.</title>
        <authorList>
            <person name="Simakov O."/>
            <person name="Marletaz F."/>
            <person name="Yue J.X."/>
            <person name="O'Connell B."/>
            <person name="Jenkins J."/>
            <person name="Brandt A."/>
            <person name="Calef R."/>
            <person name="Tung C.H."/>
            <person name="Huang T.K."/>
            <person name="Schmutz J."/>
            <person name="Satoh N."/>
            <person name="Yu J.K."/>
            <person name="Putnam N.H."/>
            <person name="Green R.E."/>
            <person name="Rokhsar D.S."/>
        </authorList>
    </citation>
    <scope>NUCLEOTIDE SEQUENCE [LARGE SCALE GENOMIC DNA]</scope>
    <source>
        <strain evidence="13">S238N-H82</strain>
    </source>
</reference>
<evidence type="ECO:0000256" key="1">
    <source>
        <dbReference type="ARBA" id="ARBA00004477"/>
    </source>
</evidence>
<protein>
    <recommendedName>
        <fullName evidence="10">Protein-serine O-palmitoleoyltransferase porcupine</fullName>
        <ecNumber evidence="9">2.3.1.250</ecNumber>
    </recommendedName>
</protein>
<dbReference type="GeneID" id="118415732"/>
<accession>A0A9J7L5M4</accession>
<dbReference type="AlphaFoldDB" id="A0A9J7L5M4"/>
<evidence type="ECO:0000313" key="13">
    <source>
        <dbReference type="Proteomes" id="UP000001554"/>
    </source>
</evidence>
<keyword evidence="13" id="KW-1185">Reference proteome</keyword>
<keyword evidence="5 12" id="KW-1133">Transmembrane helix</keyword>
<evidence type="ECO:0000256" key="9">
    <source>
        <dbReference type="ARBA" id="ARBA00038867"/>
    </source>
</evidence>
<dbReference type="GO" id="GO:0005789">
    <property type="term" value="C:endoplasmic reticulum membrane"/>
    <property type="evidence" value="ECO:0007669"/>
    <property type="project" value="UniProtKB-SubCell"/>
</dbReference>
<keyword evidence="7" id="KW-0012">Acyltransferase</keyword>
<evidence type="ECO:0000256" key="3">
    <source>
        <dbReference type="ARBA" id="ARBA00022687"/>
    </source>
</evidence>
<gene>
    <name evidence="14" type="primary">LOC118415732</name>
</gene>
<dbReference type="InterPro" id="IPR049941">
    <property type="entry name" value="LPLAT_7/PORCN-like"/>
</dbReference>
<reference evidence="14" key="2">
    <citation type="submission" date="2025-08" db="UniProtKB">
        <authorList>
            <consortium name="RefSeq"/>
        </authorList>
    </citation>
    <scope>IDENTIFICATION</scope>
    <source>
        <strain evidence="14">S238N-H82</strain>
        <tissue evidence="14">Testes</tissue>
    </source>
</reference>
<dbReference type="InterPro" id="IPR004299">
    <property type="entry name" value="MBOAT_fam"/>
</dbReference>